<dbReference type="Proteomes" id="UP000430222">
    <property type="component" value="Unassembled WGS sequence"/>
</dbReference>
<gene>
    <name evidence="3" type="ORF">FYJ78_03255</name>
</gene>
<name>A0A6I2UPS5_9FIRM</name>
<dbReference type="Gene3D" id="3.40.50.300">
    <property type="entry name" value="P-loop containing nucleotide triphosphate hydrolases"/>
    <property type="match status" value="1"/>
</dbReference>
<dbReference type="Pfam" id="PF20441">
    <property type="entry name" value="TerL_nuclease"/>
    <property type="match status" value="1"/>
</dbReference>
<dbReference type="InterPro" id="IPR005021">
    <property type="entry name" value="Terminase_largesu-like"/>
</dbReference>
<evidence type="ECO:0000259" key="1">
    <source>
        <dbReference type="Pfam" id="PF03354"/>
    </source>
</evidence>
<sequence>MRDRTTEYAKKIVDGEKLCGHSEYLACKRHLDDMQRKDFSYIFDVEQAEKHISLANELTIGEGEGRKPLKTRGFQNFILGSLFGWRKKRSKIRRFRECYIQIGRQNGKSFLAGELCNDFATFSGYEMGRVFCTATKQDQANIVWDEVNKFIQSDKNLKELYKVREYDRTIKSLVTGTEIKAIGRDTKSADGFRSILAVIDEYHAHKTNQMYKLMLDGQIKVDNALTLAITTAGFNLNGPCYEQYKFCKKVLSGAIEKDSLFIFIAEMDEDDDIWDQHNWAKANPLYVWNEDDTLNDEMLARIAEKAIDAREKQGEDLVNFLTKSLNYWVTYNGSALIDAEKWHDGACDLTIDDMAGRDCYLGIDLSSGGDLTSIALLFPLDDGRLYIWSHSYMPELRLAEHIRTDEAPYGVWKKQQLITLTSGMYGIKTDYHYITADVAALIERLHINVVGCGYDNHNAGAFLSDLEGILDCDLTDVKQSARNLNDVTRDFQLSVEAGQVRYDKSNGLLTWSVLNAIISEPNSFGEIKVDKQTQKNRIDPVDAIIDAWKVWFVRNQNVKASTDDMLDDYLAIVNTKGDEKD</sequence>
<keyword evidence="4" id="KW-1185">Reference proteome</keyword>
<feature type="domain" description="Terminase large subunit-like endonuclease" evidence="2">
    <location>
        <begin position="255"/>
        <end position="548"/>
    </location>
</feature>
<dbReference type="InterPro" id="IPR027417">
    <property type="entry name" value="P-loop_NTPase"/>
</dbReference>
<proteinExistence type="predicted"/>
<evidence type="ECO:0000313" key="4">
    <source>
        <dbReference type="Proteomes" id="UP000430222"/>
    </source>
</evidence>
<comment type="caution">
    <text evidence="3">The sequence shown here is derived from an EMBL/GenBank/DDBJ whole genome shotgun (WGS) entry which is preliminary data.</text>
</comment>
<feature type="domain" description="Terminase large subunit-like ATPase" evidence="1">
    <location>
        <begin position="74"/>
        <end position="248"/>
    </location>
</feature>
<dbReference type="InterPro" id="IPR046461">
    <property type="entry name" value="TerL_ATPase"/>
</dbReference>
<dbReference type="InterPro" id="IPR046462">
    <property type="entry name" value="TerL_nuclease"/>
</dbReference>
<dbReference type="PANTHER" id="PTHR41287:SF1">
    <property type="entry name" value="PROTEIN YMFN"/>
    <property type="match status" value="1"/>
</dbReference>
<evidence type="ECO:0000313" key="3">
    <source>
        <dbReference type="EMBL" id="MSV24218.1"/>
    </source>
</evidence>
<dbReference type="AlphaFoldDB" id="A0A6I2UPS5"/>
<dbReference type="EMBL" id="VUNL01000003">
    <property type="protein sequence ID" value="MSV24218.1"/>
    <property type="molecule type" value="Genomic_DNA"/>
</dbReference>
<dbReference type="PANTHER" id="PTHR41287">
    <property type="match status" value="1"/>
</dbReference>
<protein>
    <submittedName>
        <fullName evidence="3">Terminase large subunit</fullName>
    </submittedName>
</protein>
<dbReference type="Pfam" id="PF03354">
    <property type="entry name" value="TerL_ATPase"/>
    <property type="match status" value="1"/>
</dbReference>
<evidence type="ECO:0000259" key="2">
    <source>
        <dbReference type="Pfam" id="PF20441"/>
    </source>
</evidence>
<dbReference type="RefSeq" id="WP_154619993.1">
    <property type="nucleotide sequence ID" value="NZ_VUNL01000003.1"/>
</dbReference>
<accession>A0A6I2UPS5</accession>
<reference evidence="3 4" key="1">
    <citation type="submission" date="2019-08" db="EMBL/GenBank/DDBJ databases">
        <title>In-depth cultivation of the pig gut microbiome towards novel bacterial diversity and tailored functional studies.</title>
        <authorList>
            <person name="Wylensek D."/>
            <person name="Hitch T.C.A."/>
            <person name="Clavel T."/>
        </authorList>
    </citation>
    <scope>NUCLEOTIDE SEQUENCE [LARGE SCALE GENOMIC DNA]</scope>
    <source>
        <strain evidence="4">WCA-380-WT-3B3</strain>
    </source>
</reference>
<organism evidence="3 4">
    <name type="scientific">Selenomonas montiformis</name>
    <dbReference type="NCBI Taxonomy" id="2652285"/>
    <lineage>
        <taxon>Bacteria</taxon>
        <taxon>Bacillati</taxon>
        <taxon>Bacillota</taxon>
        <taxon>Negativicutes</taxon>
        <taxon>Selenomonadales</taxon>
        <taxon>Selenomonadaceae</taxon>
        <taxon>Selenomonas</taxon>
    </lineage>
</organism>
<dbReference type="GO" id="GO:0004519">
    <property type="term" value="F:endonuclease activity"/>
    <property type="evidence" value="ECO:0007669"/>
    <property type="project" value="InterPro"/>
</dbReference>